<keyword evidence="2 5" id="KW-0238">DNA-binding</keyword>
<dbReference type="InterPro" id="IPR036390">
    <property type="entry name" value="WH_DNA-bd_sf"/>
</dbReference>
<accession>A0A1M5VMA5</accession>
<dbReference type="InterPro" id="IPR036388">
    <property type="entry name" value="WH-like_DNA-bd_sf"/>
</dbReference>
<evidence type="ECO:0000313" key="5">
    <source>
        <dbReference type="EMBL" id="SHH76357.1"/>
    </source>
</evidence>
<dbReference type="GO" id="GO:0003677">
    <property type="term" value="F:DNA binding"/>
    <property type="evidence" value="ECO:0007669"/>
    <property type="project" value="UniProtKB-KW"/>
</dbReference>
<name>A0A1M5VMA5_9CLOT</name>
<dbReference type="RefSeq" id="WP_242950668.1">
    <property type="nucleotide sequence ID" value="NZ_FQXM01000012.1"/>
</dbReference>
<dbReference type="PROSITE" id="PS50995">
    <property type="entry name" value="HTH_MARR_2"/>
    <property type="match status" value="1"/>
</dbReference>
<evidence type="ECO:0000256" key="2">
    <source>
        <dbReference type="ARBA" id="ARBA00023125"/>
    </source>
</evidence>
<protein>
    <submittedName>
        <fullName evidence="5">DNA-binding transcriptional regulator, MarR family</fullName>
    </submittedName>
</protein>
<dbReference type="Pfam" id="PF01047">
    <property type="entry name" value="MarR"/>
    <property type="match status" value="1"/>
</dbReference>
<dbReference type="STRING" id="1121316.SAMN02745207_02355"/>
<dbReference type="PRINTS" id="PR00598">
    <property type="entry name" value="HTHMARR"/>
</dbReference>
<reference evidence="5 6" key="1">
    <citation type="submission" date="2016-11" db="EMBL/GenBank/DDBJ databases">
        <authorList>
            <person name="Jaros S."/>
            <person name="Januszkiewicz K."/>
            <person name="Wedrychowicz H."/>
        </authorList>
    </citation>
    <scope>NUCLEOTIDE SEQUENCE [LARGE SCALE GENOMIC DNA]</scope>
    <source>
        <strain evidence="5 6">DSM 8605</strain>
    </source>
</reference>
<proteinExistence type="predicted"/>
<evidence type="ECO:0000259" key="4">
    <source>
        <dbReference type="PROSITE" id="PS50995"/>
    </source>
</evidence>
<dbReference type="Proteomes" id="UP000184447">
    <property type="component" value="Unassembled WGS sequence"/>
</dbReference>
<sequence>MDEKIKINIDIEKLVFKYIEEYKILFFPNQWSEIFLDFSKNEVFALLCLYRNKDSNMTDIAEYIMAPLNTTTGVVGRLEKKQLVERIRSTEDRRIVLITLTDKAKELIDKEKEIIIKYLSKIYESLTEDELASAFSIFGKVMNIFAKDKEEITNQSIKEKKVKKIFIE</sequence>
<dbReference type="SUPFAM" id="SSF46785">
    <property type="entry name" value="Winged helix' DNA-binding domain"/>
    <property type="match status" value="1"/>
</dbReference>
<dbReference type="AlphaFoldDB" id="A0A1M5VMA5"/>
<evidence type="ECO:0000313" key="6">
    <source>
        <dbReference type="Proteomes" id="UP000184447"/>
    </source>
</evidence>
<dbReference type="InterPro" id="IPR000835">
    <property type="entry name" value="HTH_MarR-typ"/>
</dbReference>
<keyword evidence="6" id="KW-1185">Reference proteome</keyword>
<dbReference type="Gene3D" id="1.10.10.10">
    <property type="entry name" value="Winged helix-like DNA-binding domain superfamily/Winged helix DNA-binding domain"/>
    <property type="match status" value="1"/>
</dbReference>
<dbReference type="EMBL" id="FQXM01000012">
    <property type="protein sequence ID" value="SHH76357.1"/>
    <property type="molecule type" value="Genomic_DNA"/>
</dbReference>
<dbReference type="GO" id="GO:0003700">
    <property type="term" value="F:DNA-binding transcription factor activity"/>
    <property type="evidence" value="ECO:0007669"/>
    <property type="project" value="InterPro"/>
</dbReference>
<gene>
    <name evidence="5" type="ORF">SAMN02745207_02355</name>
</gene>
<keyword evidence="3" id="KW-0804">Transcription</keyword>
<dbReference type="SMART" id="SM00347">
    <property type="entry name" value="HTH_MARR"/>
    <property type="match status" value="1"/>
</dbReference>
<feature type="domain" description="HTH marR-type" evidence="4">
    <location>
        <begin position="8"/>
        <end position="143"/>
    </location>
</feature>
<evidence type="ECO:0000256" key="3">
    <source>
        <dbReference type="ARBA" id="ARBA00023163"/>
    </source>
</evidence>
<keyword evidence="1" id="KW-0805">Transcription regulation</keyword>
<dbReference type="PANTHER" id="PTHR42756:SF1">
    <property type="entry name" value="TRANSCRIPTIONAL REPRESSOR OF EMRAB OPERON"/>
    <property type="match status" value="1"/>
</dbReference>
<dbReference type="PANTHER" id="PTHR42756">
    <property type="entry name" value="TRANSCRIPTIONAL REGULATOR, MARR"/>
    <property type="match status" value="1"/>
</dbReference>
<organism evidence="5 6">
    <name type="scientific">Clostridium grantii DSM 8605</name>
    <dbReference type="NCBI Taxonomy" id="1121316"/>
    <lineage>
        <taxon>Bacteria</taxon>
        <taxon>Bacillati</taxon>
        <taxon>Bacillota</taxon>
        <taxon>Clostridia</taxon>
        <taxon>Eubacteriales</taxon>
        <taxon>Clostridiaceae</taxon>
        <taxon>Clostridium</taxon>
    </lineage>
</organism>
<evidence type="ECO:0000256" key="1">
    <source>
        <dbReference type="ARBA" id="ARBA00023015"/>
    </source>
</evidence>